<dbReference type="PANTHER" id="PTHR43300:SF4">
    <property type="entry name" value="ACYL-[ACYL-CARRIER-PROTEIN]--UDP-N-ACETYLGLUCOSAMINE O-ACYLTRANSFERASE"/>
    <property type="match status" value="1"/>
</dbReference>
<organism evidence="2 3">
    <name type="scientific">Streptomyces cacaoi</name>
    <dbReference type="NCBI Taxonomy" id="1898"/>
    <lineage>
        <taxon>Bacteria</taxon>
        <taxon>Bacillati</taxon>
        <taxon>Actinomycetota</taxon>
        <taxon>Actinomycetes</taxon>
        <taxon>Kitasatosporales</taxon>
        <taxon>Streptomycetaceae</taxon>
        <taxon>Streptomyces</taxon>
    </lineage>
</organism>
<protein>
    <submittedName>
        <fullName evidence="2">Acetylglucosamine-1-phosphate uridylyltransferase</fullName>
    </submittedName>
</protein>
<dbReference type="PANTHER" id="PTHR43300">
    <property type="entry name" value="ACETYLTRANSFERASE"/>
    <property type="match status" value="1"/>
</dbReference>
<accession>A0A4Y3R5W1</accession>
<feature type="region of interest" description="Disordered" evidence="1">
    <location>
        <begin position="209"/>
        <end position="240"/>
    </location>
</feature>
<dbReference type="InterPro" id="IPR001451">
    <property type="entry name" value="Hexapep"/>
</dbReference>
<dbReference type="SUPFAM" id="SSF51161">
    <property type="entry name" value="Trimeric LpxA-like enzymes"/>
    <property type="match status" value="1"/>
</dbReference>
<dbReference type="Proteomes" id="UP000319210">
    <property type="component" value="Unassembled WGS sequence"/>
</dbReference>
<keyword evidence="2" id="KW-0808">Transferase</keyword>
<dbReference type="Pfam" id="PF00132">
    <property type="entry name" value="Hexapep"/>
    <property type="match status" value="1"/>
</dbReference>
<dbReference type="InterPro" id="IPR050179">
    <property type="entry name" value="Trans_hexapeptide_repeat"/>
</dbReference>
<reference evidence="2 3" key="1">
    <citation type="submission" date="2019-06" db="EMBL/GenBank/DDBJ databases">
        <title>Whole genome shotgun sequence of Streptomyces cacaoi subsp. cacaoi NBRC 12748.</title>
        <authorList>
            <person name="Hosoyama A."/>
            <person name="Uohara A."/>
            <person name="Ohji S."/>
            <person name="Ichikawa N."/>
        </authorList>
    </citation>
    <scope>NUCLEOTIDE SEQUENCE [LARGE SCALE GENOMIC DNA]</scope>
    <source>
        <strain evidence="2 3">NBRC 12748</strain>
    </source>
</reference>
<proteinExistence type="predicted"/>
<dbReference type="RefSeq" id="WP_086816445.1">
    <property type="nucleotide sequence ID" value="NZ_BJMM01000042.1"/>
</dbReference>
<dbReference type="OrthoDB" id="2643438at2"/>
<dbReference type="CDD" id="cd03358">
    <property type="entry name" value="LbH_WxcM_N_like"/>
    <property type="match status" value="1"/>
</dbReference>
<dbReference type="Pfam" id="PF14602">
    <property type="entry name" value="Hexapep_2"/>
    <property type="match status" value="1"/>
</dbReference>
<feature type="region of interest" description="Disordered" evidence="1">
    <location>
        <begin position="1"/>
        <end position="38"/>
    </location>
</feature>
<keyword evidence="2" id="KW-0548">Nucleotidyltransferase</keyword>
<dbReference type="Gene3D" id="2.160.10.10">
    <property type="entry name" value="Hexapeptide repeat proteins"/>
    <property type="match status" value="1"/>
</dbReference>
<evidence type="ECO:0000313" key="2">
    <source>
        <dbReference type="EMBL" id="GEB53061.1"/>
    </source>
</evidence>
<dbReference type="InterPro" id="IPR011004">
    <property type="entry name" value="Trimer_LpxA-like_sf"/>
</dbReference>
<dbReference type="AlphaFoldDB" id="A0A4Y3R5W1"/>
<sequence>MTTTPETPEIPDAPGVRGTAEVQDRTGPLSRSFPGSLRPARVLPGAQVSERAAVGDGTTVWELAQIREDAVLGEECVIGRGAYIGTGVRVGARSKVQNHALVYEPAQLGEGVFIGPAVVLTNDRNPRAVAADGSPKRAGDWEPVGVRVGRGASLGARAVCVAPVRIGRWAMVAAGAVVTADVPDFALVVGVPARRIGWVGRSGERLRARGPGSWECPRTGERYEEAEAPDGSVTLRDARP</sequence>
<comment type="caution">
    <text evidence="2">The sequence shown here is derived from an EMBL/GenBank/DDBJ whole genome shotgun (WGS) entry which is preliminary data.</text>
</comment>
<evidence type="ECO:0000256" key="1">
    <source>
        <dbReference type="SAM" id="MobiDB-lite"/>
    </source>
</evidence>
<gene>
    <name evidence="2" type="ORF">SCA03_56120</name>
</gene>
<evidence type="ECO:0000313" key="3">
    <source>
        <dbReference type="Proteomes" id="UP000319210"/>
    </source>
</evidence>
<dbReference type="GO" id="GO:0016779">
    <property type="term" value="F:nucleotidyltransferase activity"/>
    <property type="evidence" value="ECO:0007669"/>
    <property type="project" value="UniProtKB-KW"/>
</dbReference>
<name>A0A4Y3R5W1_STRCI</name>
<dbReference type="EMBL" id="BJMM01000042">
    <property type="protein sequence ID" value="GEB53061.1"/>
    <property type="molecule type" value="Genomic_DNA"/>
</dbReference>
<keyword evidence="3" id="KW-1185">Reference proteome</keyword>